<dbReference type="InterPro" id="IPR024030">
    <property type="entry name" value="AIR_synthase-rel_sll0787"/>
</dbReference>
<dbReference type="PIRSF" id="PIRSF036540">
    <property type="entry name" value="UCP036540_AIR"/>
    <property type="match status" value="1"/>
</dbReference>
<proteinExistence type="predicted"/>
<comment type="caution">
    <text evidence="3">The sequence shown here is derived from an EMBL/GenBank/DDBJ whole genome shotgun (WGS) entry which is preliminary data.</text>
</comment>
<dbReference type="EMBL" id="QBMN01000032">
    <property type="protein sequence ID" value="PZO43090.1"/>
    <property type="molecule type" value="Genomic_DNA"/>
</dbReference>
<dbReference type="Gene3D" id="3.90.650.10">
    <property type="entry name" value="PurM-like C-terminal domain"/>
    <property type="match status" value="1"/>
</dbReference>
<dbReference type="InterPro" id="IPR036921">
    <property type="entry name" value="PurM-like_N_sf"/>
</dbReference>
<dbReference type="PANTHER" id="PTHR30270">
    <property type="entry name" value="THIAMINE-MONOPHOSPHATE KINASE"/>
    <property type="match status" value="1"/>
</dbReference>
<dbReference type="InterPro" id="IPR006283">
    <property type="entry name" value="ThiL-like"/>
</dbReference>
<evidence type="ECO:0000259" key="2">
    <source>
        <dbReference type="Pfam" id="PF02769"/>
    </source>
</evidence>
<dbReference type="InterPro" id="IPR010918">
    <property type="entry name" value="PurM-like_C_dom"/>
</dbReference>
<dbReference type="PANTHER" id="PTHR30270:SF0">
    <property type="entry name" value="THIAMINE-MONOPHOSPHATE KINASE"/>
    <property type="match status" value="1"/>
</dbReference>
<dbReference type="InterPro" id="IPR036676">
    <property type="entry name" value="PurM-like_C_sf"/>
</dbReference>
<feature type="domain" description="PurM-like N-terminal" evidence="1">
    <location>
        <begin position="48"/>
        <end position="153"/>
    </location>
</feature>
<protein>
    <submittedName>
        <fullName evidence="3">Sll0787 family AIR synthase-like protein</fullName>
    </submittedName>
</protein>
<dbReference type="GO" id="GO:0009030">
    <property type="term" value="F:thiamine-phosphate kinase activity"/>
    <property type="evidence" value="ECO:0007669"/>
    <property type="project" value="InterPro"/>
</dbReference>
<evidence type="ECO:0000259" key="1">
    <source>
        <dbReference type="Pfam" id="PF00586"/>
    </source>
</evidence>
<dbReference type="NCBIfam" id="TIGR04049">
    <property type="entry name" value="AIR_rel_sll0787"/>
    <property type="match status" value="1"/>
</dbReference>
<dbReference type="Proteomes" id="UP000249081">
    <property type="component" value="Unassembled WGS sequence"/>
</dbReference>
<gene>
    <name evidence="3" type="ORF">DCF17_06485</name>
</gene>
<dbReference type="Pfam" id="PF00586">
    <property type="entry name" value="AIRS"/>
    <property type="match status" value="1"/>
</dbReference>
<dbReference type="AlphaFoldDB" id="A0A2W4WEZ3"/>
<evidence type="ECO:0000313" key="4">
    <source>
        <dbReference type="Proteomes" id="UP000249081"/>
    </source>
</evidence>
<organism evidence="3 4">
    <name type="scientific">Shackletoniella antarctica</name>
    <dbReference type="NCBI Taxonomy" id="268115"/>
    <lineage>
        <taxon>Bacteria</taxon>
        <taxon>Bacillati</taxon>
        <taxon>Cyanobacteriota</taxon>
        <taxon>Cyanophyceae</taxon>
        <taxon>Oculatellales</taxon>
        <taxon>Oculatellaceae</taxon>
        <taxon>Shackletoniella</taxon>
    </lineage>
</organism>
<sequence>MTDELRLRELAAELRRSLGILHKQDIQTAADRLGAHVRSASQEPILLGDDCAAIPDGDGYLLLAAEGMWPTLVDTDPWFAGWCAVMVNVSDIYAMGGRPIAVVDTIWSQSPELVDPLWQGMVAASQAFNVPIVGGHTSCHSPYAALSVAILGRANRLITSFSAQPGDVLLHVTDMAGKMHPQYPFWNAATEADGDRLRTNLELLPQLAEAGLCDTGKDISMGGIVGTTLMLIETSGCGAVLDLGAIAPPPGVELLPWLLSFPSYGYLLSVRPEAVAQIQPQFHNRGLWCHPVGNITEGQTLTLQLSHAALCFWDFATESLTGFRGGDQPRQPNDSQSA</sequence>
<dbReference type="Gene3D" id="3.30.1330.10">
    <property type="entry name" value="PurM-like, N-terminal domain"/>
    <property type="match status" value="1"/>
</dbReference>
<name>A0A2W4WEZ3_9CYAN</name>
<evidence type="ECO:0000313" key="3">
    <source>
        <dbReference type="EMBL" id="PZO43090.1"/>
    </source>
</evidence>
<dbReference type="CDD" id="cd02192">
    <property type="entry name" value="PurM-like3"/>
    <property type="match status" value="1"/>
</dbReference>
<dbReference type="SUPFAM" id="SSF56042">
    <property type="entry name" value="PurM C-terminal domain-like"/>
    <property type="match status" value="1"/>
</dbReference>
<dbReference type="InterPro" id="IPR011413">
    <property type="entry name" value="UCP036540_AIR"/>
</dbReference>
<reference evidence="4" key="1">
    <citation type="submission" date="2018-04" db="EMBL/GenBank/DDBJ databases">
        <authorList>
            <person name="Cornet L."/>
        </authorList>
    </citation>
    <scope>NUCLEOTIDE SEQUENCE [LARGE SCALE GENOMIC DNA]</scope>
</reference>
<dbReference type="Pfam" id="PF02769">
    <property type="entry name" value="AIRS_C"/>
    <property type="match status" value="1"/>
</dbReference>
<dbReference type="GO" id="GO:0009228">
    <property type="term" value="P:thiamine biosynthetic process"/>
    <property type="evidence" value="ECO:0007669"/>
    <property type="project" value="InterPro"/>
</dbReference>
<dbReference type="InterPro" id="IPR016188">
    <property type="entry name" value="PurM-like_N"/>
</dbReference>
<feature type="domain" description="PurM-like C-terminal" evidence="2">
    <location>
        <begin position="182"/>
        <end position="304"/>
    </location>
</feature>
<dbReference type="SUPFAM" id="SSF55326">
    <property type="entry name" value="PurM N-terminal domain-like"/>
    <property type="match status" value="1"/>
</dbReference>
<reference evidence="3 4" key="2">
    <citation type="submission" date="2018-06" db="EMBL/GenBank/DDBJ databases">
        <title>Metagenomic assembly of (sub)arctic Cyanobacteria and their associated microbiome from non-axenic cultures.</title>
        <authorList>
            <person name="Baurain D."/>
        </authorList>
    </citation>
    <scope>NUCLEOTIDE SEQUENCE [LARGE SCALE GENOMIC DNA]</scope>
    <source>
        <strain evidence="3">ULC041bin1</strain>
    </source>
</reference>
<accession>A0A2W4WEZ3</accession>